<evidence type="ECO:0000313" key="4">
    <source>
        <dbReference type="Proteomes" id="UP000305109"/>
    </source>
</evidence>
<protein>
    <recommendedName>
        <fullName evidence="5">DUF4333 domain-containing protein</fullName>
    </recommendedName>
</protein>
<feature type="transmembrane region" description="Helical" evidence="2">
    <location>
        <begin position="20"/>
        <end position="41"/>
    </location>
</feature>
<evidence type="ECO:0008006" key="5">
    <source>
        <dbReference type="Google" id="ProtNLM"/>
    </source>
</evidence>
<dbReference type="EMBL" id="SUMD01000006">
    <property type="protein sequence ID" value="TJZ77131.1"/>
    <property type="molecule type" value="Genomic_DNA"/>
</dbReference>
<feature type="region of interest" description="Disordered" evidence="1">
    <location>
        <begin position="43"/>
        <end position="80"/>
    </location>
</feature>
<keyword evidence="2" id="KW-1133">Transmembrane helix</keyword>
<feature type="compositionally biased region" description="Low complexity" evidence="1">
    <location>
        <begin position="46"/>
        <end position="60"/>
    </location>
</feature>
<evidence type="ECO:0000256" key="1">
    <source>
        <dbReference type="SAM" id="MobiDB-lite"/>
    </source>
</evidence>
<accession>A0ABY2RLD9</accession>
<comment type="caution">
    <text evidence="3">The sequence shown here is derived from an EMBL/GenBank/DDBJ whole genome shotgun (WGS) entry which is preliminary data.</text>
</comment>
<keyword evidence="2" id="KW-0472">Membrane</keyword>
<dbReference type="RefSeq" id="WP_136910519.1">
    <property type="nucleotide sequence ID" value="NZ_SUMD01000006.1"/>
</dbReference>
<sequence length="150" mass="15632">MSAPQQVQDVAAPRKRKSRVLSVLGVVVGAVVGYVVITPVIRGEETPQPTAEELAAPPAADARDRASAAQAARDAETHCEQAVAERLNSPANPDFPEAHETSLAGLGHEVRGVVESQDSSGASVRSTFECTVFPVGAGQFSVTVTELSEQ</sequence>
<keyword evidence="2" id="KW-0812">Transmembrane</keyword>
<dbReference type="Proteomes" id="UP000305109">
    <property type="component" value="Unassembled WGS sequence"/>
</dbReference>
<name>A0ABY2RLD9_9NOCA</name>
<organism evidence="3 4">
    <name type="scientific">Rhodococcus oryzae</name>
    <dbReference type="NCBI Taxonomy" id="2571143"/>
    <lineage>
        <taxon>Bacteria</taxon>
        <taxon>Bacillati</taxon>
        <taxon>Actinomycetota</taxon>
        <taxon>Actinomycetes</taxon>
        <taxon>Mycobacteriales</taxon>
        <taxon>Nocardiaceae</taxon>
        <taxon>Rhodococcus</taxon>
    </lineage>
</organism>
<evidence type="ECO:0000313" key="3">
    <source>
        <dbReference type="EMBL" id="TJZ77131.1"/>
    </source>
</evidence>
<evidence type="ECO:0000256" key="2">
    <source>
        <dbReference type="SAM" id="Phobius"/>
    </source>
</evidence>
<reference evidence="3 4" key="1">
    <citation type="submission" date="2019-04" db="EMBL/GenBank/DDBJ databases">
        <title>Rhodococcus oryzae sp. nov., a novel actinomycete isolated from rhizosphere soil of rice (Oryza sativa L.).</title>
        <authorList>
            <person name="Li C."/>
        </authorList>
    </citation>
    <scope>NUCLEOTIDE SEQUENCE [LARGE SCALE GENOMIC DNA]</scope>
    <source>
        <strain evidence="3 4">NEAU-CX67</strain>
    </source>
</reference>
<gene>
    <name evidence="3" type="ORF">FCG67_14950</name>
</gene>
<keyword evidence="4" id="KW-1185">Reference proteome</keyword>
<proteinExistence type="predicted"/>